<dbReference type="GO" id="GO:0006355">
    <property type="term" value="P:regulation of DNA-templated transcription"/>
    <property type="evidence" value="ECO:0007669"/>
    <property type="project" value="InterPro"/>
</dbReference>
<dbReference type="SUPFAM" id="SSF46894">
    <property type="entry name" value="C-terminal effector domain of the bipartite response regulators"/>
    <property type="match status" value="1"/>
</dbReference>
<gene>
    <name evidence="4" type="ORF">GCM10007888_60370</name>
    <name evidence="3" type="ORF">MOX02_54400</name>
</gene>
<keyword evidence="1" id="KW-0238">DNA-binding</keyword>
<dbReference type="EMBL" id="BSPK01000116">
    <property type="protein sequence ID" value="GLS67652.1"/>
    <property type="molecule type" value="Genomic_DNA"/>
</dbReference>
<evidence type="ECO:0000313" key="3">
    <source>
        <dbReference type="EMBL" id="GEP07402.1"/>
    </source>
</evidence>
<dbReference type="PRINTS" id="PR00038">
    <property type="entry name" value="HTHLUXR"/>
</dbReference>
<keyword evidence="6" id="KW-1185">Reference proteome</keyword>
<evidence type="ECO:0000256" key="1">
    <source>
        <dbReference type="ARBA" id="ARBA00023125"/>
    </source>
</evidence>
<reference evidence="4" key="1">
    <citation type="journal article" date="2014" name="Int. J. Syst. Evol. Microbiol.">
        <title>Complete genome of a new Firmicutes species belonging to the dominant human colonic microbiota ('Ruminococcus bicirculans') reveals two chromosomes and a selective capacity to utilize plant glucans.</title>
        <authorList>
            <consortium name="NISC Comparative Sequencing Program"/>
            <person name="Wegmann U."/>
            <person name="Louis P."/>
            <person name="Goesmann A."/>
            <person name="Henrissat B."/>
            <person name="Duncan S.H."/>
            <person name="Flint H.J."/>
        </authorList>
    </citation>
    <scope>NUCLEOTIDE SEQUENCE</scope>
    <source>
        <strain evidence="4">NBRC 107715</strain>
    </source>
</reference>
<dbReference type="OrthoDB" id="7826527at2"/>
<dbReference type="PANTHER" id="PTHR43214">
    <property type="entry name" value="TWO-COMPONENT RESPONSE REGULATOR"/>
    <property type="match status" value="1"/>
</dbReference>
<dbReference type="InterPro" id="IPR039420">
    <property type="entry name" value="WalR-like"/>
</dbReference>
<evidence type="ECO:0000259" key="2">
    <source>
        <dbReference type="PROSITE" id="PS50043"/>
    </source>
</evidence>
<dbReference type="Pfam" id="PF00196">
    <property type="entry name" value="GerE"/>
    <property type="match status" value="1"/>
</dbReference>
<protein>
    <recommendedName>
        <fullName evidence="2">HTH luxR-type domain-containing protein</fullName>
    </recommendedName>
</protein>
<dbReference type="EMBL" id="BJZU01000151">
    <property type="protein sequence ID" value="GEP07402.1"/>
    <property type="molecule type" value="Genomic_DNA"/>
</dbReference>
<proteinExistence type="predicted"/>
<dbReference type="Proteomes" id="UP001156856">
    <property type="component" value="Unassembled WGS sequence"/>
</dbReference>
<evidence type="ECO:0000313" key="4">
    <source>
        <dbReference type="EMBL" id="GLS67652.1"/>
    </source>
</evidence>
<reference evidence="4" key="4">
    <citation type="submission" date="2023-01" db="EMBL/GenBank/DDBJ databases">
        <title>Draft genome sequence of Methylobacterium oxalidis strain NBRC 107715.</title>
        <authorList>
            <person name="Sun Q."/>
            <person name="Mori K."/>
        </authorList>
    </citation>
    <scope>NUCLEOTIDE SEQUENCE</scope>
    <source>
        <strain evidence="4">NBRC 107715</strain>
    </source>
</reference>
<dbReference type="InterPro" id="IPR016032">
    <property type="entry name" value="Sig_transdc_resp-reg_C-effctor"/>
</dbReference>
<dbReference type="GO" id="GO:0003677">
    <property type="term" value="F:DNA binding"/>
    <property type="evidence" value="ECO:0007669"/>
    <property type="project" value="UniProtKB-KW"/>
</dbReference>
<sequence length="247" mass="26834">MAYFIAQMDQNFPFEGAKMSYIVVPTVVVAASSFTREGIRSYLSGSRFDVLNIDQTQGPENANNIALIITTPKDLEESPAIASILSSNPSVKTFLLCPIEAAKCLKLETVRSVAGIIDCEIDGKTLINALDLVMDGVRVHSAKIMEFVLDQPMYFGNLISVEAPSGKREGEGWAPERDLSKARSLSPSELKVLKCLAGGSSNKAIALQHCLAEATVKIHVKNILRKLSAQNRTQAAIWARENGVHFA</sequence>
<dbReference type="SMART" id="SM00421">
    <property type="entry name" value="HTH_LUXR"/>
    <property type="match status" value="1"/>
</dbReference>
<accession>A0A512JBQ7</accession>
<dbReference type="CDD" id="cd06170">
    <property type="entry name" value="LuxR_C_like"/>
    <property type="match status" value="1"/>
</dbReference>
<evidence type="ECO:0000313" key="6">
    <source>
        <dbReference type="Proteomes" id="UP001156856"/>
    </source>
</evidence>
<organism evidence="3 5">
    <name type="scientific">Methylobacterium oxalidis</name>
    <dbReference type="NCBI Taxonomy" id="944322"/>
    <lineage>
        <taxon>Bacteria</taxon>
        <taxon>Pseudomonadati</taxon>
        <taxon>Pseudomonadota</taxon>
        <taxon>Alphaproteobacteria</taxon>
        <taxon>Hyphomicrobiales</taxon>
        <taxon>Methylobacteriaceae</taxon>
        <taxon>Methylobacterium</taxon>
    </lineage>
</organism>
<dbReference type="AlphaFoldDB" id="A0A512JBQ7"/>
<dbReference type="Gene3D" id="1.10.10.10">
    <property type="entry name" value="Winged helix-like DNA-binding domain superfamily/Winged helix DNA-binding domain"/>
    <property type="match status" value="1"/>
</dbReference>
<dbReference type="InterPro" id="IPR000792">
    <property type="entry name" value="Tscrpt_reg_LuxR_C"/>
</dbReference>
<name>A0A512JBQ7_9HYPH</name>
<reference evidence="6" key="2">
    <citation type="journal article" date="2019" name="Int. J. Syst. Evol. Microbiol.">
        <title>The Global Catalogue of Microorganisms (GCM) 10K type strain sequencing project: providing services to taxonomists for standard genome sequencing and annotation.</title>
        <authorList>
            <consortium name="The Broad Institute Genomics Platform"/>
            <consortium name="The Broad Institute Genome Sequencing Center for Infectious Disease"/>
            <person name="Wu L."/>
            <person name="Ma J."/>
        </authorList>
    </citation>
    <scope>NUCLEOTIDE SEQUENCE [LARGE SCALE GENOMIC DNA]</scope>
    <source>
        <strain evidence="6">NBRC 107715</strain>
    </source>
</reference>
<evidence type="ECO:0000313" key="5">
    <source>
        <dbReference type="Proteomes" id="UP000321960"/>
    </source>
</evidence>
<feature type="domain" description="HTH luxR-type" evidence="2">
    <location>
        <begin position="178"/>
        <end position="243"/>
    </location>
</feature>
<dbReference type="RefSeq" id="WP_147028860.1">
    <property type="nucleotide sequence ID" value="NZ_BJZU01000151.1"/>
</dbReference>
<comment type="caution">
    <text evidence="3">The sequence shown here is derived from an EMBL/GenBank/DDBJ whole genome shotgun (WGS) entry which is preliminary data.</text>
</comment>
<dbReference type="Proteomes" id="UP000321960">
    <property type="component" value="Unassembled WGS sequence"/>
</dbReference>
<reference evidence="3 5" key="3">
    <citation type="submission" date="2019-07" db="EMBL/GenBank/DDBJ databases">
        <title>Whole genome shotgun sequence of Methylobacterium oxalidis NBRC 107715.</title>
        <authorList>
            <person name="Hosoyama A."/>
            <person name="Uohara A."/>
            <person name="Ohji S."/>
            <person name="Ichikawa N."/>
        </authorList>
    </citation>
    <scope>NUCLEOTIDE SEQUENCE [LARGE SCALE GENOMIC DNA]</scope>
    <source>
        <strain evidence="3 5">NBRC 107715</strain>
    </source>
</reference>
<dbReference type="InterPro" id="IPR036388">
    <property type="entry name" value="WH-like_DNA-bd_sf"/>
</dbReference>
<dbReference type="PROSITE" id="PS50043">
    <property type="entry name" value="HTH_LUXR_2"/>
    <property type="match status" value="1"/>
</dbReference>
<dbReference type="PANTHER" id="PTHR43214:SF42">
    <property type="entry name" value="TRANSCRIPTIONAL REGULATORY PROTEIN DESR"/>
    <property type="match status" value="1"/>
</dbReference>